<feature type="region of interest" description="Disordered" evidence="1">
    <location>
        <begin position="1"/>
        <end position="32"/>
    </location>
</feature>
<feature type="compositionally biased region" description="Low complexity" evidence="1">
    <location>
        <begin position="299"/>
        <end position="309"/>
    </location>
</feature>
<dbReference type="RefSeq" id="WP_317700282.1">
    <property type="nucleotide sequence ID" value="NZ_CP136921.1"/>
</dbReference>
<keyword evidence="3" id="KW-0969">Cilium</keyword>
<feature type="domain" description="Flagellar hook-length control protein-like C-terminal" evidence="2">
    <location>
        <begin position="341"/>
        <end position="421"/>
    </location>
</feature>
<sequence>MEKTRIATPAPQSAHEARAARGTGQKPGSAEDAAIAAGQGGGFALLLAALGGGASEQASTQAGEQAGEQVGGAVALLDGLGTTAPEAGEQALKPQPGMPDGAALAPWMLGLQPTAVQAQGAGVVMDGAAATTGGEVAALSGLAGRSGQGLMGVAQAGTQRWTSGSLVGETAMLDGAAEAAALGGTSQGMGAAAPAGRGVAARAQPWQPADGPSGAAGSGRNNAAGVVSIAQTATESIVTMPAAAQTTGLAISERGGAQQPMPLAQPGGEAEAAAPALSAAGLIVANDRQPGAAQSDARSGAGAVSVGSGEHQGFEAQPAAADATPAAMAGAEDQLAEQIAEQASYWVHQKTQNAELTLDQGGRPVEVRVALTGDQAHVSLRSDQLEARQLLDAGREQLQDMLQRQGLQLAGMTVGAGGGHGAGARQEGREAGYQGAQRASVQAALPVGAAGRGSGVGERSVDIFV</sequence>
<evidence type="ECO:0000313" key="3">
    <source>
        <dbReference type="EMBL" id="WOO30786.1"/>
    </source>
</evidence>
<dbReference type="InterPro" id="IPR038610">
    <property type="entry name" value="FliK-like_C_sf"/>
</dbReference>
<reference evidence="3 4" key="1">
    <citation type="submission" date="2023-03" db="EMBL/GenBank/DDBJ databases">
        <title>Diaphorobacter basophil sp. nov., isolated from a sewage-treatment plant.</title>
        <authorList>
            <person name="Yang K."/>
        </authorList>
    </citation>
    <scope>NUCLEOTIDE SEQUENCE [LARGE SCALE GENOMIC DNA]</scope>
    <source>
        <strain evidence="3 4">Y-1</strain>
    </source>
</reference>
<evidence type="ECO:0000256" key="1">
    <source>
        <dbReference type="SAM" id="MobiDB-lite"/>
    </source>
</evidence>
<dbReference type="InterPro" id="IPR021136">
    <property type="entry name" value="Flagellar_hook_control-like_C"/>
</dbReference>
<dbReference type="CDD" id="cd17470">
    <property type="entry name" value="T3SS_Flik_C"/>
    <property type="match status" value="1"/>
</dbReference>
<feature type="compositionally biased region" description="Low complexity" evidence="1">
    <location>
        <begin position="316"/>
        <end position="331"/>
    </location>
</feature>
<organism evidence="3 4">
    <name type="scientific">Diaphorobacter limosus</name>
    <dbReference type="NCBI Taxonomy" id="3036128"/>
    <lineage>
        <taxon>Bacteria</taxon>
        <taxon>Pseudomonadati</taxon>
        <taxon>Pseudomonadota</taxon>
        <taxon>Betaproteobacteria</taxon>
        <taxon>Burkholderiales</taxon>
        <taxon>Comamonadaceae</taxon>
        <taxon>Diaphorobacter</taxon>
    </lineage>
</organism>
<feature type="region of interest" description="Disordered" evidence="1">
    <location>
        <begin position="290"/>
        <end position="333"/>
    </location>
</feature>
<protein>
    <submittedName>
        <fullName evidence="3">Flagellar hook-length control protein FliK</fullName>
    </submittedName>
</protein>
<evidence type="ECO:0000259" key="2">
    <source>
        <dbReference type="Pfam" id="PF02120"/>
    </source>
</evidence>
<evidence type="ECO:0000313" key="4">
    <source>
        <dbReference type="Proteomes" id="UP001303211"/>
    </source>
</evidence>
<keyword evidence="3" id="KW-0966">Cell projection</keyword>
<dbReference type="EMBL" id="CP136921">
    <property type="protein sequence ID" value="WOO30786.1"/>
    <property type="molecule type" value="Genomic_DNA"/>
</dbReference>
<dbReference type="Pfam" id="PF02120">
    <property type="entry name" value="Flg_hook"/>
    <property type="match status" value="1"/>
</dbReference>
<keyword evidence="3" id="KW-0282">Flagellum</keyword>
<accession>A0ABZ0IZM5</accession>
<keyword evidence="4" id="KW-1185">Reference proteome</keyword>
<name>A0ABZ0IZM5_9BURK</name>
<gene>
    <name evidence="3" type="ORF">P4826_10085</name>
</gene>
<proteinExistence type="predicted"/>
<dbReference type="Proteomes" id="UP001303211">
    <property type="component" value="Chromosome"/>
</dbReference>
<dbReference type="Gene3D" id="3.30.750.140">
    <property type="match status" value="1"/>
</dbReference>